<feature type="transmembrane region" description="Helical" evidence="1">
    <location>
        <begin position="82"/>
        <end position="104"/>
    </location>
</feature>
<name>A0A1F7XBN9_9BACT</name>
<dbReference type="Proteomes" id="UP000178533">
    <property type="component" value="Unassembled WGS sequence"/>
</dbReference>
<evidence type="ECO:0000313" key="3">
    <source>
        <dbReference type="Proteomes" id="UP000178533"/>
    </source>
</evidence>
<dbReference type="EMBL" id="MGFT01000014">
    <property type="protein sequence ID" value="OGM11745.1"/>
    <property type="molecule type" value="Genomic_DNA"/>
</dbReference>
<reference evidence="2 3" key="1">
    <citation type="journal article" date="2016" name="Nat. Commun.">
        <title>Thousands of microbial genomes shed light on interconnected biogeochemical processes in an aquifer system.</title>
        <authorList>
            <person name="Anantharaman K."/>
            <person name="Brown C.T."/>
            <person name="Hug L.A."/>
            <person name="Sharon I."/>
            <person name="Castelle C.J."/>
            <person name="Probst A.J."/>
            <person name="Thomas B.C."/>
            <person name="Singh A."/>
            <person name="Wilkins M.J."/>
            <person name="Karaoz U."/>
            <person name="Brodie E.L."/>
            <person name="Williams K.H."/>
            <person name="Hubbard S.S."/>
            <person name="Banfield J.F."/>
        </authorList>
    </citation>
    <scope>NUCLEOTIDE SEQUENCE [LARGE SCALE GENOMIC DNA]</scope>
</reference>
<keyword evidence="1" id="KW-0472">Membrane</keyword>
<keyword evidence="1" id="KW-1133">Transmembrane helix</keyword>
<feature type="transmembrane region" description="Helical" evidence="1">
    <location>
        <begin position="41"/>
        <end position="70"/>
    </location>
</feature>
<dbReference type="STRING" id="1802481.A2W13_03485"/>
<feature type="transmembrane region" description="Helical" evidence="1">
    <location>
        <begin position="7"/>
        <end position="29"/>
    </location>
</feature>
<gene>
    <name evidence="2" type="ORF">A2W13_03485</name>
</gene>
<evidence type="ECO:0000313" key="2">
    <source>
        <dbReference type="EMBL" id="OGM11745.1"/>
    </source>
</evidence>
<sequence length="106" mass="11884">MKKLSLPFIAFLQASGITFYCFLISNVFLNGSKWFGPLPTFLGPALFLMLFVVSAIICTLIFGGYAFNLFLIQKNTKSAIKLIAYTTGWLGLFTIFLIIFLSFMSK</sequence>
<accession>A0A1F7XBN9</accession>
<keyword evidence="1" id="KW-0812">Transmembrane</keyword>
<evidence type="ECO:0000256" key="1">
    <source>
        <dbReference type="SAM" id="Phobius"/>
    </source>
</evidence>
<dbReference type="AlphaFoldDB" id="A0A1F7XBN9"/>
<protein>
    <submittedName>
        <fullName evidence="2">Uncharacterized protein</fullName>
    </submittedName>
</protein>
<proteinExistence type="predicted"/>
<organism evidence="2 3">
    <name type="scientific">Candidatus Woesebacteria bacterium RBG_16_36_11</name>
    <dbReference type="NCBI Taxonomy" id="1802481"/>
    <lineage>
        <taxon>Bacteria</taxon>
        <taxon>Candidatus Woeseibacteriota</taxon>
    </lineage>
</organism>
<comment type="caution">
    <text evidence="2">The sequence shown here is derived from an EMBL/GenBank/DDBJ whole genome shotgun (WGS) entry which is preliminary data.</text>
</comment>